<dbReference type="Pfam" id="PF13408">
    <property type="entry name" value="Zn_ribbon_recom"/>
    <property type="match status" value="1"/>
</dbReference>
<dbReference type="InterPro" id="IPR050639">
    <property type="entry name" value="SSR_resolvase"/>
</dbReference>
<dbReference type="InterPro" id="IPR011109">
    <property type="entry name" value="DNA_bind_recombinase_dom"/>
</dbReference>
<dbReference type="Proteomes" id="UP000190367">
    <property type="component" value="Unassembled WGS sequence"/>
</dbReference>
<proteinExistence type="predicted"/>
<evidence type="ECO:0000259" key="3">
    <source>
        <dbReference type="Pfam" id="PF07508"/>
    </source>
</evidence>
<gene>
    <name evidence="5" type="ORF">SAMN04488128_102706</name>
</gene>
<dbReference type="EMBL" id="FUWZ01000002">
    <property type="protein sequence ID" value="SKA09178.1"/>
    <property type="molecule type" value="Genomic_DNA"/>
</dbReference>
<keyword evidence="2" id="KW-0233">DNA recombination</keyword>
<dbReference type="InterPro" id="IPR038109">
    <property type="entry name" value="DNA_bind_recomb_sf"/>
</dbReference>
<name>A0A1T4R0S1_9BACT</name>
<dbReference type="OrthoDB" id="9815006at2"/>
<keyword evidence="6" id="KW-1185">Reference proteome</keyword>
<accession>A0A1T4R0S1</accession>
<evidence type="ECO:0000259" key="4">
    <source>
        <dbReference type="Pfam" id="PF13408"/>
    </source>
</evidence>
<dbReference type="Gene3D" id="3.90.1750.20">
    <property type="entry name" value="Putative Large Serine Recombinase, Chain B, Domain 2"/>
    <property type="match status" value="1"/>
</dbReference>
<feature type="domain" description="Recombinase" evidence="3">
    <location>
        <begin position="33"/>
        <end position="115"/>
    </location>
</feature>
<sequence>MKAKLEKGIWVTRPPQGYDIVKVNGERKLVINEEGLLIRKAFLWKAEGVKNEAILERLKALGLKMIKQQLTKTFKRPFYCGIINHGLLDGKVIEGQHEKLISYEVFLKVNDINEKAVGFNIPHKKENDYLPLKVFLKCDRCGEPLTGYERRKKTKTKVLKFYYYKCRTNGCKCNRNAAELHQLFEDLLTTLQVSEELMAPIQYEMERFYEECSRDNVEKEASLKKQLAVVEKKIEDAEESLLLKNVTLEVYNKFNNRYQEERVNILKELAECAKSISNLPEALKKTLSFTRNLSVAWRSSEATQKEELQKN</sequence>
<organism evidence="5 6">
    <name type="scientific">Chitinophaga eiseniae</name>
    <dbReference type="NCBI Taxonomy" id="634771"/>
    <lineage>
        <taxon>Bacteria</taxon>
        <taxon>Pseudomonadati</taxon>
        <taxon>Bacteroidota</taxon>
        <taxon>Chitinophagia</taxon>
        <taxon>Chitinophagales</taxon>
        <taxon>Chitinophagaceae</taxon>
        <taxon>Chitinophaga</taxon>
    </lineage>
</organism>
<dbReference type="STRING" id="634771.SAMN04488128_102706"/>
<feature type="domain" description="Recombinase zinc beta ribbon" evidence="4">
    <location>
        <begin position="132"/>
        <end position="187"/>
    </location>
</feature>
<dbReference type="Pfam" id="PF07508">
    <property type="entry name" value="Recombinase"/>
    <property type="match status" value="1"/>
</dbReference>
<dbReference type="GO" id="GO:0003677">
    <property type="term" value="F:DNA binding"/>
    <property type="evidence" value="ECO:0007669"/>
    <property type="project" value="UniProtKB-KW"/>
</dbReference>
<dbReference type="PANTHER" id="PTHR30461">
    <property type="entry name" value="DNA-INVERTASE FROM LAMBDOID PROPHAGE"/>
    <property type="match status" value="1"/>
</dbReference>
<dbReference type="AlphaFoldDB" id="A0A1T4R0S1"/>
<keyword evidence="1" id="KW-0238">DNA-binding</keyword>
<protein>
    <submittedName>
        <fullName evidence="5">Recombinase zinc beta ribbon domain-containing protein</fullName>
    </submittedName>
</protein>
<evidence type="ECO:0000256" key="1">
    <source>
        <dbReference type="ARBA" id="ARBA00023125"/>
    </source>
</evidence>
<dbReference type="InterPro" id="IPR025827">
    <property type="entry name" value="Zn_ribbon_recom_dom"/>
</dbReference>
<evidence type="ECO:0000313" key="5">
    <source>
        <dbReference type="EMBL" id="SKA09178.1"/>
    </source>
</evidence>
<dbReference type="PANTHER" id="PTHR30461:SF2">
    <property type="entry name" value="SERINE RECOMBINASE PINE-RELATED"/>
    <property type="match status" value="1"/>
</dbReference>
<reference evidence="6" key="1">
    <citation type="submission" date="2017-02" db="EMBL/GenBank/DDBJ databases">
        <authorList>
            <person name="Varghese N."/>
            <person name="Submissions S."/>
        </authorList>
    </citation>
    <scope>NUCLEOTIDE SEQUENCE [LARGE SCALE GENOMIC DNA]</scope>
    <source>
        <strain evidence="6">DSM 22224</strain>
    </source>
</reference>
<dbReference type="GO" id="GO:0000150">
    <property type="term" value="F:DNA strand exchange activity"/>
    <property type="evidence" value="ECO:0007669"/>
    <property type="project" value="InterPro"/>
</dbReference>
<evidence type="ECO:0000256" key="2">
    <source>
        <dbReference type="ARBA" id="ARBA00023172"/>
    </source>
</evidence>
<dbReference type="RefSeq" id="WP_078669223.1">
    <property type="nucleotide sequence ID" value="NZ_FUWZ01000002.1"/>
</dbReference>
<evidence type="ECO:0000313" key="6">
    <source>
        <dbReference type="Proteomes" id="UP000190367"/>
    </source>
</evidence>